<dbReference type="EMBL" id="JAFITR010000065">
    <property type="protein sequence ID" value="MBN4067104.1"/>
    <property type="molecule type" value="Genomic_DNA"/>
</dbReference>
<organism evidence="3 4">
    <name type="scientific">Simkania negevensis</name>
    <dbReference type="NCBI Taxonomy" id="83561"/>
    <lineage>
        <taxon>Bacteria</taxon>
        <taxon>Pseudomonadati</taxon>
        <taxon>Chlamydiota</taxon>
        <taxon>Chlamydiia</taxon>
        <taxon>Parachlamydiales</taxon>
        <taxon>Simkaniaceae</taxon>
        <taxon>Simkania</taxon>
    </lineage>
</organism>
<feature type="transmembrane region" description="Helical" evidence="2">
    <location>
        <begin position="26"/>
        <end position="48"/>
    </location>
</feature>
<dbReference type="Proteomes" id="UP000722121">
    <property type="component" value="Unassembled WGS sequence"/>
</dbReference>
<feature type="compositionally biased region" description="Acidic residues" evidence="1">
    <location>
        <begin position="360"/>
        <end position="386"/>
    </location>
</feature>
<keyword evidence="2" id="KW-1133">Transmembrane helix</keyword>
<protein>
    <recommendedName>
        <fullName evidence="5">PilZ domain-containing protein</fullName>
    </recommendedName>
</protein>
<evidence type="ECO:0000256" key="2">
    <source>
        <dbReference type="SAM" id="Phobius"/>
    </source>
</evidence>
<comment type="caution">
    <text evidence="3">The sequence shown here is derived from an EMBL/GenBank/DDBJ whole genome shotgun (WGS) entry which is preliminary data.</text>
</comment>
<keyword evidence="4" id="KW-1185">Reference proteome</keyword>
<evidence type="ECO:0008006" key="5">
    <source>
        <dbReference type="Google" id="ProtNLM"/>
    </source>
</evidence>
<sequence length="386" mass="44801">MSVASHAFIAQKIPPGLLFERGTNPALVYIIAIIIVLLILAGLAYLLWRYYRWSKFNRMCEGLGLRGNEVRHIRRFVKIFNIDDPLKVFMERYEFDQFSQRIAHYNEYEESTIDRILHHSAIIGSIRQKLCLTHTFKTKTMTNSRSLPKNYPITISYWDKRAEQEYIFNTKIISNEEFFLIAELSTDEVIATSLSTLEKAPIEVSFLRRKDAEYSFPSRIAVRKELLKERLYFRHSDQIERYPLPPIININGTILCSDGDEEEEETYEYPIVIRSLTTTDCKFVAKGMAKPLRKGDPIVLSFSLEGEEISCQTTIKQSMSKPDNFVIVATTFDTLSPEIKALFLRFMVAHKKHAAPQESVAEEGSEEEEENKEEEYHEENEEGQQP</sequence>
<evidence type="ECO:0000313" key="3">
    <source>
        <dbReference type="EMBL" id="MBN4067104.1"/>
    </source>
</evidence>
<feature type="region of interest" description="Disordered" evidence="1">
    <location>
        <begin position="354"/>
        <end position="386"/>
    </location>
</feature>
<accession>A0ABS3ASG3</accession>
<name>A0ABS3ASG3_9BACT</name>
<proteinExistence type="predicted"/>
<evidence type="ECO:0000313" key="4">
    <source>
        <dbReference type="Proteomes" id="UP000722121"/>
    </source>
</evidence>
<keyword evidence="2" id="KW-0812">Transmembrane</keyword>
<reference evidence="3 4" key="1">
    <citation type="submission" date="2021-02" db="EMBL/GenBank/DDBJ databases">
        <title>Activity-based single-cell genomes from oceanic crustal fluid captures similar information to metagenomic and metatranscriptomic surveys with orders of magnitude less sampling.</title>
        <authorList>
            <person name="D'Angelo T.S."/>
            <person name="Orcutt B.N."/>
        </authorList>
    </citation>
    <scope>NUCLEOTIDE SEQUENCE [LARGE SCALE GENOMIC DNA]</scope>
    <source>
        <strain evidence="3">AH-315-G07</strain>
    </source>
</reference>
<evidence type="ECO:0000256" key="1">
    <source>
        <dbReference type="SAM" id="MobiDB-lite"/>
    </source>
</evidence>
<gene>
    <name evidence="3" type="ORF">JYU14_03370</name>
</gene>
<keyword evidence="2" id="KW-0472">Membrane</keyword>